<evidence type="ECO:0000313" key="8">
    <source>
        <dbReference type="EMBL" id="KAK7330052.1"/>
    </source>
</evidence>
<evidence type="ECO:0000259" key="7">
    <source>
        <dbReference type="Pfam" id="PF03016"/>
    </source>
</evidence>
<reference evidence="8 9" key="1">
    <citation type="submission" date="2024-01" db="EMBL/GenBank/DDBJ databases">
        <title>The genomes of 5 underutilized Papilionoideae crops provide insights into root nodulation and disease resistanc.</title>
        <authorList>
            <person name="Jiang F."/>
        </authorList>
    </citation>
    <scope>NUCLEOTIDE SEQUENCE [LARGE SCALE GENOMIC DNA]</scope>
    <source>
        <strain evidence="8">LVBAO_FW01</strain>
        <tissue evidence="8">Leaves</tissue>
    </source>
</reference>
<gene>
    <name evidence="8" type="ORF">VNO77_24237</name>
</gene>
<keyword evidence="3" id="KW-0808">Transferase</keyword>
<keyword evidence="3" id="KW-0328">Glycosyltransferase</keyword>
<evidence type="ECO:0000313" key="9">
    <source>
        <dbReference type="Proteomes" id="UP001367508"/>
    </source>
</evidence>
<sequence>MECFRYPTYVFLFPVFFFVLFSFIFFYPLKEQNYAIQFSSSFALSTIENHHPNITSPSPPPLPPLELVFNYTPANESYNNPVQIQSRVIKRKLTNLEKIEEGLAQARASIKEAILSRNYTSAKREVFVPKGSIYWNPHAFHQSHIEMLKRLKVWVYKDGEQPLVHDGPVNDIYSIEGQFIDEIDNDDKWSKFRATRAEEAHVFLLPFSVANVVHYVYKPIQKKSDYEPIRLQRLVEDYIAVISHKYPYWNRSQGADHFLLSCHDWGPKVSYGNRKLFQSFIRALCNANISEGFEPGRDVSIPEVYLPKGKLGPPNLGLHPNSRTILAFFAGGVHGEIRKILLKYWKDKDEEVQVHEYLPKGQNYNKLMGQSKFCLCPSGHEVASPRVVEAIHAGCVPVTISSNYSLPFSDVLHWNQFSIDIPVEKIPKIKVILQSVSKNKYSRLYMNVMRVRRHFMINRPAKPFDMMHMILHSIWLRRLNFKLIASEQ</sequence>
<name>A0AAN9L8E9_CANGL</name>
<keyword evidence="6" id="KW-0812">Transmembrane</keyword>
<dbReference type="InterPro" id="IPR040911">
    <property type="entry name" value="Exostosin_GT47"/>
</dbReference>
<keyword evidence="9" id="KW-1185">Reference proteome</keyword>
<dbReference type="InterPro" id="IPR004263">
    <property type="entry name" value="Exostosin"/>
</dbReference>
<comment type="similarity">
    <text evidence="2">Belongs to the glycosyltransferase 47 family.</text>
</comment>
<protein>
    <recommendedName>
        <fullName evidence="7">Exostosin GT47 domain-containing protein</fullName>
    </recommendedName>
</protein>
<evidence type="ECO:0000256" key="3">
    <source>
        <dbReference type="ARBA" id="ARBA00022676"/>
    </source>
</evidence>
<keyword evidence="6" id="KW-1133">Transmembrane helix</keyword>
<accession>A0AAN9L8E9</accession>
<dbReference type="EMBL" id="JAYMYQ010000005">
    <property type="protein sequence ID" value="KAK7330052.1"/>
    <property type="molecule type" value="Genomic_DNA"/>
</dbReference>
<evidence type="ECO:0000256" key="1">
    <source>
        <dbReference type="ARBA" id="ARBA00004323"/>
    </source>
</evidence>
<dbReference type="Proteomes" id="UP001367508">
    <property type="component" value="Unassembled WGS sequence"/>
</dbReference>
<dbReference type="Pfam" id="PF03016">
    <property type="entry name" value="Exostosin_GT47"/>
    <property type="match status" value="1"/>
</dbReference>
<evidence type="ECO:0000256" key="4">
    <source>
        <dbReference type="ARBA" id="ARBA00022968"/>
    </source>
</evidence>
<keyword evidence="4" id="KW-0735">Signal-anchor</keyword>
<evidence type="ECO:0000256" key="2">
    <source>
        <dbReference type="ARBA" id="ARBA00010271"/>
    </source>
</evidence>
<dbReference type="GO" id="GO:0000139">
    <property type="term" value="C:Golgi membrane"/>
    <property type="evidence" value="ECO:0007669"/>
    <property type="project" value="UniProtKB-SubCell"/>
</dbReference>
<proteinExistence type="inferred from homology"/>
<keyword evidence="6" id="KW-0472">Membrane</keyword>
<evidence type="ECO:0000256" key="6">
    <source>
        <dbReference type="SAM" id="Phobius"/>
    </source>
</evidence>
<evidence type="ECO:0000256" key="5">
    <source>
        <dbReference type="ARBA" id="ARBA00023034"/>
    </source>
</evidence>
<dbReference type="PANTHER" id="PTHR11062">
    <property type="entry name" value="EXOSTOSIN HEPARAN SULFATE GLYCOSYLTRANSFERASE -RELATED"/>
    <property type="match status" value="1"/>
</dbReference>
<dbReference type="AlphaFoldDB" id="A0AAN9L8E9"/>
<comment type="caution">
    <text evidence="8">The sequence shown here is derived from an EMBL/GenBank/DDBJ whole genome shotgun (WGS) entry which is preliminary data.</text>
</comment>
<dbReference type="PANTHER" id="PTHR11062:SF124">
    <property type="entry name" value="XYLOGALACTURONAN BETA-1,3-XYLOSYLTRANSFERASE"/>
    <property type="match status" value="1"/>
</dbReference>
<organism evidence="8 9">
    <name type="scientific">Canavalia gladiata</name>
    <name type="common">Sword bean</name>
    <name type="synonym">Dolichos gladiatus</name>
    <dbReference type="NCBI Taxonomy" id="3824"/>
    <lineage>
        <taxon>Eukaryota</taxon>
        <taxon>Viridiplantae</taxon>
        <taxon>Streptophyta</taxon>
        <taxon>Embryophyta</taxon>
        <taxon>Tracheophyta</taxon>
        <taxon>Spermatophyta</taxon>
        <taxon>Magnoliopsida</taxon>
        <taxon>eudicotyledons</taxon>
        <taxon>Gunneridae</taxon>
        <taxon>Pentapetalae</taxon>
        <taxon>rosids</taxon>
        <taxon>fabids</taxon>
        <taxon>Fabales</taxon>
        <taxon>Fabaceae</taxon>
        <taxon>Papilionoideae</taxon>
        <taxon>50 kb inversion clade</taxon>
        <taxon>NPAAA clade</taxon>
        <taxon>indigoferoid/millettioid clade</taxon>
        <taxon>Phaseoleae</taxon>
        <taxon>Canavalia</taxon>
    </lineage>
</organism>
<keyword evidence="5" id="KW-0333">Golgi apparatus</keyword>
<feature type="domain" description="Exostosin GT47" evidence="7">
    <location>
        <begin position="148"/>
        <end position="436"/>
    </location>
</feature>
<feature type="transmembrane region" description="Helical" evidence="6">
    <location>
        <begin position="6"/>
        <end position="29"/>
    </location>
</feature>
<comment type="subcellular location">
    <subcellularLocation>
        <location evidence="1">Golgi apparatus membrane</location>
        <topology evidence="1">Single-pass type II membrane protein</topology>
    </subcellularLocation>
</comment>
<dbReference type="GO" id="GO:0016757">
    <property type="term" value="F:glycosyltransferase activity"/>
    <property type="evidence" value="ECO:0007669"/>
    <property type="project" value="UniProtKB-KW"/>
</dbReference>